<dbReference type="GO" id="GO:0004422">
    <property type="term" value="F:hypoxanthine phosphoribosyltransferase activity"/>
    <property type="evidence" value="ECO:0007669"/>
    <property type="project" value="TreeGrafter"/>
</dbReference>
<organism evidence="4">
    <name type="scientific">Candidatus Berkiella cookevillensis</name>
    <dbReference type="NCBI Taxonomy" id="437022"/>
    <lineage>
        <taxon>Bacteria</taxon>
        <taxon>Pseudomonadati</taxon>
        <taxon>Pseudomonadota</taxon>
        <taxon>Gammaproteobacteria</taxon>
        <taxon>Candidatus Berkiellales</taxon>
        <taxon>Candidatus Berkiellaceae</taxon>
        <taxon>Candidatus Berkiella</taxon>
    </lineage>
</organism>
<dbReference type="InterPro" id="IPR029057">
    <property type="entry name" value="PRTase-like"/>
</dbReference>
<accession>A0A0Q9YAF9</accession>
<feature type="domain" description="Phosphoribosyltransferase" evidence="3">
    <location>
        <begin position="18"/>
        <end position="171"/>
    </location>
</feature>
<dbReference type="GO" id="GO:0052657">
    <property type="term" value="F:guanine phosphoribosyltransferase activity"/>
    <property type="evidence" value="ECO:0007669"/>
    <property type="project" value="RHEA"/>
</dbReference>
<comment type="caution">
    <text evidence="4">The sequence shown here is derived from an EMBL/GenBank/DDBJ whole genome shotgun (WGS) entry which is preliminary data.</text>
</comment>
<dbReference type="InterPro" id="IPR050408">
    <property type="entry name" value="HGPRT"/>
</dbReference>
<evidence type="ECO:0000256" key="1">
    <source>
        <dbReference type="ARBA" id="ARBA00048811"/>
    </source>
</evidence>
<dbReference type="EC" id="2.4.2.8" evidence="4"/>
<dbReference type="InterPro" id="IPR000836">
    <property type="entry name" value="PRTase_dom"/>
</dbReference>
<dbReference type="PANTHER" id="PTHR43340">
    <property type="entry name" value="HYPOXANTHINE-GUANINE PHOSPHORIBOSYLTRANSFERASE"/>
    <property type="match status" value="1"/>
</dbReference>
<proteinExistence type="predicted"/>
<dbReference type="NCBIfam" id="NF006605">
    <property type="entry name" value="PRK09162.1"/>
    <property type="match status" value="1"/>
</dbReference>
<dbReference type="PANTHER" id="PTHR43340:SF1">
    <property type="entry name" value="HYPOXANTHINE PHOSPHORIBOSYLTRANSFERASE"/>
    <property type="match status" value="1"/>
</dbReference>
<keyword evidence="4" id="KW-0808">Transferase</keyword>
<dbReference type="EMBL" id="LKHV01000013">
    <property type="protein sequence ID" value="KRG17685.1"/>
    <property type="molecule type" value="Genomic_DNA"/>
</dbReference>
<dbReference type="Gene3D" id="3.40.50.2020">
    <property type="match status" value="1"/>
</dbReference>
<gene>
    <name evidence="4" type="primary">hpt</name>
    <name evidence="4" type="ORF">CC99x_02144</name>
</gene>
<sequence length="189" mass="20800">MSQILDPNHIKAVAKRATELHSAQAVDLALDRMASEISTELHDSNPIVLCVMVGGIIPTGMLLTRLDFPLQVDYVHATRYGDAFTGQNLEWVVKPRASLEGRVVLVVDDILDGGLTLAGIVKYCYDAKASLVKTAVLVEKEVTRHKDAVQKADFTGVKVEDKFVYGYGMDYKRYLRNAPGIYAVSGEDE</sequence>
<evidence type="ECO:0000259" key="3">
    <source>
        <dbReference type="Pfam" id="PF00156"/>
    </source>
</evidence>
<dbReference type="PATRIC" id="fig|1590042.3.peg.2193"/>
<keyword evidence="4" id="KW-0328">Glycosyltransferase</keyword>
<dbReference type="GO" id="GO:0032263">
    <property type="term" value="P:GMP salvage"/>
    <property type="evidence" value="ECO:0007669"/>
    <property type="project" value="TreeGrafter"/>
</dbReference>
<evidence type="ECO:0000313" key="4">
    <source>
        <dbReference type="EMBL" id="KRG17685.1"/>
    </source>
</evidence>
<evidence type="ECO:0000256" key="2">
    <source>
        <dbReference type="ARBA" id="ARBA00049402"/>
    </source>
</evidence>
<dbReference type="AlphaFoldDB" id="A0A0Q9YAF9"/>
<dbReference type="Pfam" id="PF00156">
    <property type="entry name" value="Pribosyltran"/>
    <property type="match status" value="1"/>
</dbReference>
<dbReference type="GO" id="GO:0006178">
    <property type="term" value="P:guanine salvage"/>
    <property type="evidence" value="ECO:0007669"/>
    <property type="project" value="TreeGrafter"/>
</dbReference>
<dbReference type="SUPFAM" id="SSF53271">
    <property type="entry name" value="PRTase-like"/>
    <property type="match status" value="1"/>
</dbReference>
<dbReference type="GO" id="GO:0005829">
    <property type="term" value="C:cytosol"/>
    <property type="evidence" value="ECO:0007669"/>
    <property type="project" value="TreeGrafter"/>
</dbReference>
<protein>
    <submittedName>
        <fullName evidence="4">Hypoxanthine-guanine phosphoribosyltransferase</fullName>
        <ecNumber evidence="4">2.4.2.8</ecNumber>
    </submittedName>
</protein>
<dbReference type="STRING" id="437022.CC99x_02144"/>
<comment type="catalytic activity">
    <reaction evidence="1">
        <text>GMP + diphosphate = guanine + 5-phospho-alpha-D-ribose 1-diphosphate</text>
        <dbReference type="Rhea" id="RHEA:25424"/>
        <dbReference type="ChEBI" id="CHEBI:16235"/>
        <dbReference type="ChEBI" id="CHEBI:33019"/>
        <dbReference type="ChEBI" id="CHEBI:58017"/>
        <dbReference type="ChEBI" id="CHEBI:58115"/>
        <dbReference type="EC" id="2.4.2.8"/>
    </reaction>
    <physiologicalReaction direction="right-to-left" evidence="1">
        <dbReference type="Rhea" id="RHEA:25426"/>
    </physiologicalReaction>
</comment>
<dbReference type="GO" id="GO:0000287">
    <property type="term" value="F:magnesium ion binding"/>
    <property type="evidence" value="ECO:0007669"/>
    <property type="project" value="TreeGrafter"/>
</dbReference>
<comment type="catalytic activity">
    <reaction evidence="2">
        <text>IMP + diphosphate = hypoxanthine + 5-phospho-alpha-D-ribose 1-diphosphate</text>
        <dbReference type="Rhea" id="RHEA:17973"/>
        <dbReference type="ChEBI" id="CHEBI:17368"/>
        <dbReference type="ChEBI" id="CHEBI:33019"/>
        <dbReference type="ChEBI" id="CHEBI:58017"/>
        <dbReference type="ChEBI" id="CHEBI:58053"/>
        <dbReference type="EC" id="2.4.2.8"/>
    </reaction>
    <physiologicalReaction direction="right-to-left" evidence="2">
        <dbReference type="Rhea" id="RHEA:17975"/>
    </physiologicalReaction>
</comment>
<dbReference type="GO" id="GO:0046100">
    <property type="term" value="P:hypoxanthine metabolic process"/>
    <property type="evidence" value="ECO:0007669"/>
    <property type="project" value="TreeGrafter"/>
</dbReference>
<name>A0A0Q9YAF9_9GAMM</name>
<reference evidence="4" key="1">
    <citation type="submission" date="2015-09" db="EMBL/GenBank/DDBJ databases">
        <title>Draft Genome Sequences of Two Novel Amoeba-resistant Intranuclear Bacteria, Candidatus Berkiella cookevillensis and Candidatus Berkiella aquae.</title>
        <authorList>
            <person name="Mehari Y.T."/>
            <person name="Arivett B.A."/>
            <person name="Farone A.L."/>
            <person name="Gunderson J.H."/>
            <person name="Farone M.B."/>
        </authorList>
    </citation>
    <scope>NUCLEOTIDE SEQUENCE [LARGE SCALE GENOMIC DNA]</scope>
    <source>
        <strain evidence="4">CC99</strain>
    </source>
</reference>
<dbReference type="CDD" id="cd06223">
    <property type="entry name" value="PRTases_typeI"/>
    <property type="match status" value="1"/>
</dbReference>
<dbReference type="GO" id="GO:0032264">
    <property type="term" value="P:IMP salvage"/>
    <property type="evidence" value="ECO:0007669"/>
    <property type="project" value="TreeGrafter"/>
</dbReference>